<dbReference type="HOGENOM" id="CLU_2538520_0_0_9"/>
<accession>A0A0E0USK6</accession>
<proteinExistence type="predicted"/>
<name>A0A0E0USK6_LISMM</name>
<dbReference type="RefSeq" id="WP_012582167.1">
    <property type="nucleotide sequence ID" value="NC_017537.1"/>
</dbReference>
<protein>
    <submittedName>
        <fullName evidence="2">Poly(3-hydroxybutyrate) depolymerase</fullName>
    </submittedName>
</protein>
<sequence>MRVSAFTDDSITWAWDSVEGASFYRVYLGGALTQEETTDTTFVSTNLSPETVYSAKVSAVSKYNKESEVTEEVSQKTAVIAAE</sequence>
<dbReference type="Proteomes" id="UP000000486">
    <property type="component" value="Chromosome"/>
</dbReference>
<evidence type="ECO:0000313" key="2">
    <source>
        <dbReference type="EMBL" id="AEH91108.1"/>
    </source>
</evidence>
<dbReference type="InterPro" id="IPR013783">
    <property type="entry name" value="Ig-like_fold"/>
</dbReference>
<dbReference type="SUPFAM" id="SSF49265">
    <property type="entry name" value="Fibronectin type III"/>
    <property type="match status" value="1"/>
</dbReference>
<dbReference type="InterPro" id="IPR036116">
    <property type="entry name" value="FN3_sf"/>
</dbReference>
<feature type="domain" description="Fibronectin type-III" evidence="1">
    <location>
        <begin position="1"/>
        <end position="80"/>
    </location>
</feature>
<organism evidence="2 3">
    <name type="scientific">Listeria monocytogenes serotype 4a (strain M7)</name>
    <dbReference type="NCBI Taxonomy" id="1030009"/>
    <lineage>
        <taxon>Bacteria</taxon>
        <taxon>Bacillati</taxon>
        <taxon>Bacillota</taxon>
        <taxon>Bacilli</taxon>
        <taxon>Bacillales</taxon>
        <taxon>Listeriaceae</taxon>
        <taxon>Listeria</taxon>
    </lineage>
</organism>
<evidence type="ECO:0000313" key="3">
    <source>
        <dbReference type="Proteomes" id="UP000000486"/>
    </source>
</evidence>
<dbReference type="CDD" id="cd00063">
    <property type="entry name" value="FN3"/>
    <property type="match status" value="1"/>
</dbReference>
<evidence type="ECO:0000259" key="1">
    <source>
        <dbReference type="PROSITE" id="PS50853"/>
    </source>
</evidence>
<dbReference type="EMBL" id="CP002816">
    <property type="protein sequence ID" value="AEH91108.1"/>
    <property type="molecule type" value="Genomic_DNA"/>
</dbReference>
<dbReference type="Gene3D" id="2.60.40.10">
    <property type="entry name" value="Immunoglobulins"/>
    <property type="match status" value="1"/>
</dbReference>
<dbReference type="InterPro" id="IPR003961">
    <property type="entry name" value="FN3_dom"/>
</dbReference>
<reference evidence="2 3" key="1">
    <citation type="journal article" date="2011" name="J. Bacteriol.">
        <title>Genome sequence of the nonpathogenic Listeria monocytogenes serovar 4a strain M7.</title>
        <authorList>
            <person name="Chen J."/>
            <person name="Xia Y."/>
            <person name="Cheng C."/>
            <person name="Fang C."/>
            <person name="Shan Y."/>
            <person name="Jin G."/>
            <person name="Fang W."/>
        </authorList>
    </citation>
    <scope>NUCLEOTIDE SEQUENCE [LARGE SCALE GENOMIC DNA]</scope>
    <source>
        <strain evidence="2 3">M7</strain>
    </source>
</reference>
<dbReference type="AlphaFoldDB" id="A0A0E0USK6"/>
<dbReference type="KEGG" id="lmq:LMM7_0102"/>
<gene>
    <name evidence="2" type="ordered locus">LMM7_0102</name>
</gene>
<dbReference type="PATRIC" id="fig|1030009.3.peg.97"/>
<dbReference type="PROSITE" id="PS50853">
    <property type="entry name" value="FN3"/>
    <property type="match status" value="1"/>
</dbReference>